<name>A0ABS9CPT8_9FIRM</name>
<accession>A0ABS9CPT8</accession>
<dbReference type="InterPro" id="IPR014825">
    <property type="entry name" value="DNA_alkylation"/>
</dbReference>
<protein>
    <submittedName>
        <fullName evidence="1">DNA alkylation repair protein</fullName>
    </submittedName>
</protein>
<dbReference type="RefSeq" id="WP_235323676.1">
    <property type="nucleotide sequence ID" value="NZ_JAFBIT010000002.1"/>
</dbReference>
<dbReference type="Pfam" id="PF08713">
    <property type="entry name" value="DNA_alkylation"/>
    <property type="match status" value="1"/>
</dbReference>
<evidence type="ECO:0000313" key="2">
    <source>
        <dbReference type="Proteomes" id="UP001299220"/>
    </source>
</evidence>
<dbReference type="InterPro" id="IPR016024">
    <property type="entry name" value="ARM-type_fold"/>
</dbReference>
<dbReference type="PANTHER" id="PTHR34070:SF1">
    <property type="entry name" value="DNA ALKYLATION REPAIR PROTEIN"/>
    <property type="match status" value="1"/>
</dbReference>
<dbReference type="EMBL" id="JAFBIT010000002">
    <property type="protein sequence ID" value="MCF2652643.1"/>
    <property type="molecule type" value="Genomic_DNA"/>
</dbReference>
<sequence>MRLDAIKEELLLNCDERYRAFSFSLNKDSALPMLGVRLPVLRKMAAEIAREDARGFLDACDFSSIEMTMLYAYVLGRTRGAIGELLAYFDRAVPHIDNWSNCDTLCQSFKQAEKYPEETWAFLMRYRASEEPFTLRVLVVTLMSHFLTDAYIDRVLDILNTTRCDAYYYKMGAAWAVATAMAKYRDKTFAFLETCALDDWTYNKAIQKMLESYRVSDADKALLRTMKRKGV</sequence>
<comment type="caution">
    <text evidence="1">The sequence shown here is derived from an EMBL/GenBank/DDBJ whole genome shotgun (WGS) entry which is preliminary data.</text>
</comment>
<dbReference type="PANTHER" id="PTHR34070">
    <property type="entry name" value="ARMADILLO-TYPE FOLD"/>
    <property type="match status" value="1"/>
</dbReference>
<dbReference type="Gene3D" id="1.25.10.90">
    <property type="match status" value="1"/>
</dbReference>
<evidence type="ECO:0000313" key="1">
    <source>
        <dbReference type="EMBL" id="MCF2652643.1"/>
    </source>
</evidence>
<dbReference type="CDD" id="cd06561">
    <property type="entry name" value="AlkD_like"/>
    <property type="match status" value="1"/>
</dbReference>
<gene>
    <name evidence="1" type="ORF">JQM67_08515</name>
</gene>
<keyword evidence="2" id="KW-1185">Reference proteome</keyword>
<dbReference type="SUPFAM" id="SSF48371">
    <property type="entry name" value="ARM repeat"/>
    <property type="match status" value="1"/>
</dbReference>
<organism evidence="1 2">
    <name type="scientific">Anaeromassilibacillus senegalensis</name>
    <dbReference type="NCBI Taxonomy" id="1673717"/>
    <lineage>
        <taxon>Bacteria</taxon>
        <taxon>Bacillati</taxon>
        <taxon>Bacillota</taxon>
        <taxon>Clostridia</taxon>
        <taxon>Eubacteriales</taxon>
        <taxon>Acutalibacteraceae</taxon>
        <taxon>Anaeromassilibacillus</taxon>
    </lineage>
</organism>
<proteinExistence type="predicted"/>
<dbReference type="Proteomes" id="UP001299220">
    <property type="component" value="Unassembled WGS sequence"/>
</dbReference>
<reference evidence="1 2" key="1">
    <citation type="submission" date="2020-12" db="EMBL/GenBank/DDBJ databases">
        <title>Whole genome sequences of gut porcine anaerobes.</title>
        <authorList>
            <person name="Kubasova T."/>
            <person name="Jahodarova E."/>
            <person name="Rychlik I."/>
        </authorList>
    </citation>
    <scope>NUCLEOTIDE SEQUENCE [LARGE SCALE GENOMIC DNA]</scope>
    <source>
        <strain evidence="1 2">An867</strain>
    </source>
</reference>